<keyword evidence="2" id="KW-0812">Transmembrane</keyword>
<dbReference type="EMBL" id="QJTJ01000032">
    <property type="protein sequence ID" value="PYF03265.1"/>
    <property type="molecule type" value="Genomic_DNA"/>
</dbReference>
<sequence>MNYKQRYTAFFILDSFIVLTAIFFCYWLLHPSSTIFSNTIILISSITLLISHHIAAHFFHLYDRIWSVASVRELLTIFYAVTISLITASAVQFVVSGDMYVRLMAITWLLHIVMIGGSRFALRIAHDRTTIKANGDLKSVLIVGAGQAGTILARSMHNNPSPQYKPVAFVDDDPTKQQLTLMGIKVCGTTQDIPRIVEEKKIEEIILAIPSLGKFGIHDIYEICSKTNAKVKIMPKVENVLTGNVSVNDMQDVKIEDLLGRDEVELDMIAISQKLTNKVILVTGAGGSIGSEICRQVLKFQPKKLLLLGHGENSIYTIHMELIENKASEGIEIIPIIADIQDRERIFEVVGSYLPDVIYHAAAHKHVPLMEYNPREAIKNNVFGTKNVADAANEYGVSNFVLVSTDKAVNPPNVMGSTKRIAEMIIQNLATRSNTIYAAVRFGNVLGSRGSVVPRFKAQIAIGGPVTVTHPDMTRYFMTIPEASRLVLQAGTLAKGGEVFVLDMGEPVKIVDLASNLIRLSGYTKDEIQIQFSGIRPGEKMYEELLQPEEIQEEHIYPKIHVGKAIALETEALHELLVNLQSLDIDDVKEEIVSVANNKWQIREHTAIKVPV</sequence>
<evidence type="ECO:0000313" key="4">
    <source>
        <dbReference type="EMBL" id="PYF03265.1"/>
    </source>
</evidence>
<comment type="caution">
    <text evidence="4">The sequence shown here is derived from an EMBL/GenBank/DDBJ whole genome shotgun (WGS) entry which is preliminary data.</text>
</comment>
<keyword evidence="5" id="KW-1185">Reference proteome</keyword>
<protein>
    <submittedName>
        <fullName evidence="4">FlaA1/EpsC-like NDP-sugar epimerase</fullName>
    </submittedName>
</protein>
<dbReference type="InterPro" id="IPR003869">
    <property type="entry name" value="Polysac_CapD-like"/>
</dbReference>
<dbReference type="Pfam" id="PF13727">
    <property type="entry name" value="CoA_binding_3"/>
    <property type="match status" value="1"/>
</dbReference>
<comment type="similarity">
    <text evidence="1">Belongs to the polysaccharide synthase family.</text>
</comment>
<evidence type="ECO:0000256" key="2">
    <source>
        <dbReference type="SAM" id="Phobius"/>
    </source>
</evidence>
<organism evidence="4 5">
    <name type="scientific">Ureibacillus chungkukjangi</name>
    <dbReference type="NCBI Taxonomy" id="1202712"/>
    <lineage>
        <taxon>Bacteria</taxon>
        <taxon>Bacillati</taxon>
        <taxon>Bacillota</taxon>
        <taxon>Bacilli</taxon>
        <taxon>Bacillales</taxon>
        <taxon>Caryophanaceae</taxon>
        <taxon>Ureibacillus</taxon>
    </lineage>
</organism>
<dbReference type="Proteomes" id="UP000247416">
    <property type="component" value="Unassembled WGS sequence"/>
</dbReference>
<dbReference type="InterPro" id="IPR051203">
    <property type="entry name" value="Polysaccharide_Synthase-Rel"/>
</dbReference>
<feature type="transmembrane region" description="Helical" evidence="2">
    <location>
        <begin position="7"/>
        <end position="29"/>
    </location>
</feature>
<accession>A0A318TN20</accession>
<feature type="transmembrane region" description="Helical" evidence="2">
    <location>
        <begin position="101"/>
        <end position="122"/>
    </location>
</feature>
<evidence type="ECO:0000313" key="5">
    <source>
        <dbReference type="Proteomes" id="UP000247416"/>
    </source>
</evidence>
<evidence type="ECO:0000256" key="1">
    <source>
        <dbReference type="ARBA" id="ARBA00007430"/>
    </source>
</evidence>
<keyword evidence="2" id="KW-1133">Transmembrane helix</keyword>
<dbReference type="Gene3D" id="3.40.50.720">
    <property type="entry name" value="NAD(P)-binding Rossmann-like Domain"/>
    <property type="match status" value="2"/>
</dbReference>
<dbReference type="PANTHER" id="PTHR43318:SF1">
    <property type="entry name" value="POLYSACCHARIDE BIOSYNTHESIS PROTEIN EPSC-RELATED"/>
    <property type="match status" value="1"/>
</dbReference>
<dbReference type="CDD" id="cd05237">
    <property type="entry name" value="UDP_invert_4-6DH_SDR_e"/>
    <property type="match status" value="1"/>
</dbReference>
<dbReference type="OrthoDB" id="9803111at2"/>
<gene>
    <name evidence="4" type="ORF">BJ095_13216</name>
</gene>
<dbReference type="InterPro" id="IPR036291">
    <property type="entry name" value="NAD(P)-bd_dom_sf"/>
</dbReference>
<feature type="domain" description="Polysaccharide biosynthesis protein CapD-like" evidence="3">
    <location>
        <begin position="280"/>
        <end position="562"/>
    </location>
</feature>
<keyword evidence="2" id="KW-0472">Membrane</keyword>
<dbReference type="SUPFAM" id="SSF51735">
    <property type="entry name" value="NAD(P)-binding Rossmann-fold domains"/>
    <property type="match status" value="2"/>
</dbReference>
<name>A0A318TN20_9BACL</name>
<proteinExistence type="inferred from homology"/>
<feature type="transmembrane region" description="Helical" evidence="2">
    <location>
        <begin position="74"/>
        <end position="95"/>
    </location>
</feature>
<dbReference type="PANTHER" id="PTHR43318">
    <property type="entry name" value="UDP-N-ACETYLGLUCOSAMINE 4,6-DEHYDRATASE"/>
    <property type="match status" value="1"/>
</dbReference>
<reference evidence="4 5" key="1">
    <citation type="submission" date="2018-06" db="EMBL/GenBank/DDBJ databases">
        <title>Genomic Encyclopedia of Archaeal and Bacterial Type Strains, Phase II (KMG-II): from individual species to whole genera.</title>
        <authorList>
            <person name="Goeker M."/>
        </authorList>
    </citation>
    <scope>NUCLEOTIDE SEQUENCE [LARGE SCALE GENOMIC DNA]</scope>
    <source>
        <strain evidence="4 5">KACC 16626</strain>
    </source>
</reference>
<dbReference type="RefSeq" id="WP_107932877.1">
    <property type="nucleotide sequence ID" value="NZ_PYWJ01000004.1"/>
</dbReference>
<evidence type="ECO:0000259" key="3">
    <source>
        <dbReference type="Pfam" id="PF02719"/>
    </source>
</evidence>
<dbReference type="Pfam" id="PF02719">
    <property type="entry name" value="Polysacc_synt_2"/>
    <property type="match status" value="1"/>
</dbReference>
<dbReference type="AlphaFoldDB" id="A0A318TN20"/>
<feature type="transmembrane region" description="Helical" evidence="2">
    <location>
        <begin position="35"/>
        <end position="62"/>
    </location>
</feature>